<reference evidence="5 7" key="1">
    <citation type="submission" date="2020-08" db="EMBL/GenBank/DDBJ databases">
        <title>Genomic Encyclopedia of Type Strains, Phase IV (KMG-IV): sequencing the most valuable type-strain genomes for metagenomic binning, comparative biology and taxonomic classification.</title>
        <authorList>
            <person name="Goeker M."/>
        </authorList>
    </citation>
    <scope>NUCLEOTIDE SEQUENCE [LARGE SCALE GENOMIC DNA]</scope>
    <source>
        <strain evidence="5 7">DSM 14562</strain>
    </source>
</reference>
<evidence type="ECO:0000256" key="2">
    <source>
        <dbReference type="ARBA" id="ARBA00023125"/>
    </source>
</evidence>
<evidence type="ECO:0000256" key="1">
    <source>
        <dbReference type="ARBA" id="ARBA00023015"/>
    </source>
</evidence>
<evidence type="ECO:0000313" key="7">
    <source>
        <dbReference type="Proteomes" id="UP000584663"/>
    </source>
</evidence>
<organism evidence="6 8">
    <name type="scientific">Sphingomonas yabuuchiae</name>
    <dbReference type="NCBI Taxonomy" id="172044"/>
    <lineage>
        <taxon>Bacteria</taxon>
        <taxon>Pseudomonadati</taxon>
        <taxon>Pseudomonadota</taxon>
        <taxon>Alphaproteobacteria</taxon>
        <taxon>Sphingomonadales</taxon>
        <taxon>Sphingomonadaceae</taxon>
        <taxon>Sphingomonas</taxon>
    </lineage>
</organism>
<gene>
    <name evidence="5" type="ORF">GGQ89_003798</name>
    <name evidence="6" type="ORF">JYA60_00605</name>
</gene>
<dbReference type="EMBL" id="JACHNX010000033">
    <property type="protein sequence ID" value="MBB4611549.1"/>
    <property type="molecule type" value="Genomic_DNA"/>
</dbReference>
<dbReference type="GO" id="GO:0003700">
    <property type="term" value="F:DNA-binding transcription factor activity"/>
    <property type="evidence" value="ECO:0007669"/>
    <property type="project" value="InterPro"/>
</dbReference>
<keyword evidence="2" id="KW-0238">DNA-binding</keyword>
<protein>
    <submittedName>
        <fullName evidence="5">AraC family transcriptional regulator</fullName>
    </submittedName>
    <submittedName>
        <fullName evidence="6">Helix-turn-helix transcriptional regulator</fullName>
    </submittedName>
</protein>
<evidence type="ECO:0000313" key="5">
    <source>
        <dbReference type="EMBL" id="MBB4611549.1"/>
    </source>
</evidence>
<dbReference type="GO" id="GO:0043565">
    <property type="term" value="F:sequence-specific DNA binding"/>
    <property type="evidence" value="ECO:0007669"/>
    <property type="project" value="InterPro"/>
</dbReference>
<dbReference type="InterPro" id="IPR018060">
    <property type="entry name" value="HTH_AraC"/>
</dbReference>
<name>A0AA40ZYP0_9SPHN</name>
<dbReference type="Pfam" id="PF12833">
    <property type="entry name" value="HTH_18"/>
    <property type="match status" value="1"/>
</dbReference>
<dbReference type="EMBL" id="JAFHKU010000061">
    <property type="protein sequence ID" value="MBN3556748.1"/>
    <property type="molecule type" value="Genomic_DNA"/>
</dbReference>
<evidence type="ECO:0000259" key="4">
    <source>
        <dbReference type="PROSITE" id="PS01124"/>
    </source>
</evidence>
<keyword evidence="7" id="KW-1185">Reference proteome</keyword>
<accession>A0AA40ZYP0</accession>
<keyword evidence="3" id="KW-0804">Transcription</keyword>
<dbReference type="InterPro" id="IPR009057">
    <property type="entry name" value="Homeodomain-like_sf"/>
</dbReference>
<comment type="caution">
    <text evidence="6">The sequence shown here is derived from an EMBL/GenBank/DDBJ whole genome shotgun (WGS) entry which is preliminary data.</text>
</comment>
<dbReference type="Gene3D" id="1.10.10.60">
    <property type="entry name" value="Homeodomain-like"/>
    <property type="match status" value="1"/>
</dbReference>
<dbReference type="PRINTS" id="PR00032">
    <property type="entry name" value="HTHARAC"/>
</dbReference>
<evidence type="ECO:0000313" key="6">
    <source>
        <dbReference type="EMBL" id="MBN3556748.1"/>
    </source>
</evidence>
<evidence type="ECO:0000313" key="8">
    <source>
        <dbReference type="Proteomes" id="UP000704529"/>
    </source>
</evidence>
<dbReference type="AlphaFoldDB" id="A0AA40ZYP0"/>
<proteinExistence type="predicted"/>
<keyword evidence="1" id="KW-0805">Transcription regulation</keyword>
<dbReference type="SMART" id="SM00342">
    <property type="entry name" value="HTH_ARAC"/>
    <property type="match status" value="1"/>
</dbReference>
<reference evidence="6" key="2">
    <citation type="submission" date="2021-01" db="EMBL/GenBank/DDBJ databases">
        <title>Genome Sequencing of Type Strains.</title>
        <authorList>
            <person name="Lemaire J.F."/>
            <person name="Inderbitzin P."/>
            <person name="Collins S.B."/>
            <person name="Wespe N."/>
            <person name="Knight-Connoni V."/>
        </authorList>
    </citation>
    <scope>NUCLEOTIDE SEQUENCE</scope>
    <source>
        <strain evidence="6">DSM 14562</strain>
    </source>
</reference>
<dbReference type="RefSeq" id="WP_184106895.1">
    <property type="nucleotide sequence ID" value="NZ_JACHNX010000033.1"/>
</dbReference>
<dbReference type="Proteomes" id="UP000584663">
    <property type="component" value="Unassembled WGS sequence"/>
</dbReference>
<dbReference type="SUPFAM" id="SSF46689">
    <property type="entry name" value="Homeodomain-like"/>
    <property type="match status" value="2"/>
</dbReference>
<feature type="domain" description="HTH araC/xylS-type" evidence="4">
    <location>
        <begin position="226"/>
        <end position="324"/>
    </location>
</feature>
<evidence type="ECO:0000256" key="3">
    <source>
        <dbReference type="ARBA" id="ARBA00023163"/>
    </source>
</evidence>
<dbReference type="PROSITE" id="PS01124">
    <property type="entry name" value="HTH_ARAC_FAMILY_2"/>
    <property type="match status" value="1"/>
</dbReference>
<dbReference type="InterPro" id="IPR050204">
    <property type="entry name" value="AraC_XylS_family_regulators"/>
</dbReference>
<sequence>MPLLGVQGYIARQLFSICEFHSNGECVMRRGSYEELVPAEDFVECISGRIVADSFWKKWSGVKLRSYQMDVQRFCIPPLHDFLIQVWSEGKLIPHAKSSQGFGEDKLKTGMASVISNAFTCQCAVRSPVRVTHIYLEPKKFKEVAIDVFDRHVEEINLRNILCAEDPYLANIASQLELEAAGFGVGEKIFIDTLRIQASIHLLRSYAKIDFHENLCSGLFNVAHRRRIEEYVLQELSRPILLEQLAGLLNLSVFQFCRRFRATFGMPPHAWLIKQRVAWAKERLRQGGTPLKEIAMDAGFSDQSHMTRMFRRLIGMTPGEYRSHFHDRAL</sequence>
<dbReference type="PANTHER" id="PTHR46796">
    <property type="entry name" value="HTH-TYPE TRANSCRIPTIONAL ACTIVATOR RHAS-RELATED"/>
    <property type="match status" value="1"/>
</dbReference>
<dbReference type="Proteomes" id="UP000704529">
    <property type="component" value="Unassembled WGS sequence"/>
</dbReference>
<dbReference type="InterPro" id="IPR020449">
    <property type="entry name" value="Tscrpt_reg_AraC-type_HTH"/>
</dbReference>